<evidence type="ECO:0000259" key="2">
    <source>
        <dbReference type="Pfam" id="PF04892"/>
    </source>
</evidence>
<reference evidence="3 4" key="1">
    <citation type="submission" date="2023-03" db="EMBL/GenBank/DDBJ databases">
        <title>Draft genome sequence of the bacteria which degrade cell wall of Tricholomamatutake.</title>
        <authorList>
            <person name="Konishi Y."/>
            <person name="Fukuta Y."/>
            <person name="Shirasaka N."/>
        </authorList>
    </citation>
    <scope>NUCLEOTIDE SEQUENCE [LARGE SCALE GENOMIC DNA]</scope>
    <source>
        <strain evidence="4">mu1</strain>
    </source>
</reference>
<organism evidence="3 4">
    <name type="scientific">Paenibacillus glycanilyticus</name>
    <dbReference type="NCBI Taxonomy" id="126569"/>
    <lineage>
        <taxon>Bacteria</taxon>
        <taxon>Bacillati</taxon>
        <taxon>Bacillota</taxon>
        <taxon>Bacilli</taxon>
        <taxon>Bacillales</taxon>
        <taxon>Paenibacillaceae</taxon>
        <taxon>Paenibacillus</taxon>
    </lineage>
</organism>
<sequence length="173" mass="19937">MIRRIAVSLLRTLLFLVFVIYLIEAIRVIVWKQMPPDNVFLPALQLSDMASIKRALLHSSNFVPFKTIFSYLFVNENRNIAFSNLMGNILLFIPFGMLLPLLTMKLRNTRMVFLLSIGWSLSLEIFELLFSSGTLDVDDLILNSLGAMIGYLIIRLMLYFAQQLFRKSNRAIV</sequence>
<keyword evidence="1" id="KW-0472">Membrane</keyword>
<protein>
    <recommendedName>
        <fullName evidence="2">VanZ-like domain-containing protein</fullName>
    </recommendedName>
</protein>
<gene>
    <name evidence="3" type="ORF">MU1_25400</name>
</gene>
<dbReference type="InterPro" id="IPR006976">
    <property type="entry name" value="VanZ-like"/>
</dbReference>
<dbReference type="Pfam" id="PF04892">
    <property type="entry name" value="VanZ"/>
    <property type="match status" value="1"/>
</dbReference>
<evidence type="ECO:0000313" key="4">
    <source>
        <dbReference type="Proteomes" id="UP001157114"/>
    </source>
</evidence>
<dbReference type="EMBL" id="BSSQ01000011">
    <property type="protein sequence ID" value="GLX68195.1"/>
    <property type="molecule type" value="Genomic_DNA"/>
</dbReference>
<keyword evidence="1" id="KW-0812">Transmembrane</keyword>
<feature type="transmembrane region" description="Helical" evidence="1">
    <location>
        <begin position="80"/>
        <end position="99"/>
    </location>
</feature>
<dbReference type="Proteomes" id="UP001157114">
    <property type="component" value="Unassembled WGS sequence"/>
</dbReference>
<dbReference type="PANTHER" id="PTHR36834">
    <property type="entry name" value="MEMBRANE PROTEIN-RELATED"/>
    <property type="match status" value="1"/>
</dbReference>
<accession>A0ABQ6GD62</accession>
<proteinExistence type="predicted"/>
<evidence type="ECO:0000313" key="3">
    <source>
        <dbReference type="EMBL" id="GLX68195.1"/>
    </source>
</evidence>
<keyword evidence="4" id="KW-1185">Reference proteome</keyword>
<feature type="transmembrane region" description="Helical" evidence="1">
    <location>
        <begin position="141"/>
        <end position="161"/>
    </location>
</feature>
<dbReference type="PANTHER" id="PTHR36834:SF1">
    <property type="entry name" value="INTEGRAL MEMBRANE PROTEIN"/>
    <property type="match status" value="1"/>
</dbReference>
<feature type="domain" description="VanZ-like" evidence="2">
    <location>
        <begin position="18"/>
        <end position="157"/>
    </location>
</feature>
<dbReference type="InterPro" id="IPR053150">
    <property type="entry name" value="Teicoplanin_resist-assoc"/>
</dbReference>
<feature type="transmembrane region" description="Helical" evidence="1">
    <location>
        <begin position="12"/>
        <end position="31"/>
    </location>
</feature>
<comment type="caution">
    <text evidence="3">The sequence shown here is derived from an EMBL/GenBank/DDBJ whole genome shotgun (WGS) entry which is preliminary data.</text>
</comment>
<dbReference type="RefSeq" id="WP_284238942.1">
    <property type="nucleotide sequence ID" value="NZ_BSSQ01000011.1"/>
</dbReference>
<name>A0ABQ6GD62_9BACL</name>
<feature type="transmembrane region" description="Helical" evidence="1">
    <location>
        <begin position="111"/>
        <end position="129"/>
    </location>
</feature>
<evidence type="ECO:0000256" key="1">
    <source>
        <dbReference type="SAM" id="Phobius"/>
    </source>
</evidence>
<keyword evidence="1" id="KW-1133">Transmembrane helix</keyword>